<comment type="function">
    <text evidence="8">A type II topoisomerase that negatively supercoils closed circular double-stranded (ds) DNA in an ATP-dependent manner to modulate DNA topology and maintain chromosomes in an underwound state. Negative supercoiling favors strand separation, and DNA replication, transcription, recombination and repair, all of which involve strand separation. Also able to catalyze the interconversion of other topological isomers of dsDNA rings, including catenanes and knotted rings. Type II topoisomerases break and join 2 DNA strands simultaneously in an ATP-dependent manner.</text>
</comment>
<keyword evidence="3 8" id="KW-0547">Nucleotide-binding</keyword>
<dbReference type="GO" id="GO:0003677">
    <property type="term" value="F:DNA binding"/>
    <property type="evidence" value="ECO:0007669"/>
    <property type="project" value="UniProtKB-UniRule"/>
</dbReference>
<proteinExistence type="inferred from homology"/>
<dbReference type="GO" id="GO:0005694">
    <property type="term" value="C:chromosome"/>
    <property type="evidence" value="ECO:0007669"/>
    <property type="project" value="InterPro"/>
</dbReference>
<dbReference type="SMART" id="SM00434">
    <property type="entry name" value="TOP4c"/>
    <property type="match status" value="1"/>
</dbReference>
<evidence type="ECO:0000256" key="3">
    <source>
        <dbReference type="ARBA" id="ARBA00022741"/>
    </source>
</evidence>
<evidence type="ECO:0000256" key="4">
    <source>
        <dbReference type="ARBA" id="ARBA00022840"/>
    </source>
</evidence>
<comment type="catalytic activity">
    <reaction evidence="1 8 9">
        <text>ATP-dependent breakage, passage and rejoining of double-stranded DNA.</text>
        <dbReference type="EC" id="5.6.2.2"/>
    </reaction>
</comment>
<evidence type="ECO:0000256" key="7">
    <source>
        <dbReference type="ARBA" id="ARBA00023235"/>
    </source>
</evidence>
<comment type="subcellular location">
    <subcellularLocation>
        <location evidence="8">Cytoplasm</location>
    </subcellularLocation>
</comment>
<dbReference type="GO" id="GO:0009330">
    <property type="term" value="C:DNA topoisomerase type II (double strand cut, ATP-hydrolyzing) complex"/>
    <property type="evidence" value="ECO:0007669"/>
    <property type="project" value="TreeGrafter"/>
</dbReference>
<keyword evidence="6 8" id="KW-0238">DNA-binding</keyword>
<evidence type="ECO:0000256" key="6">
    <source>
        <dbReference type="ARBA" id="ARBA00023125"/>
    </source>
</evidence>
<keyword evidence="8" id="KW-0963">Cytoplasm</keyword>
<comment type="miscellaneous">
    <text evidence="8">Few gyrases are as efficient as E.coli at forming negative supercoils. Not all organisms have 2 type II topoisomerases; in organisms with a single type II topoisomerase this enzyme also has to decatenate newly replicated chromosomes.</text>
</comment>
<keyword evidence="5 8" id="KW-0799">Topoisomerase</keyword>
<sequence>MSNTSIQQAEITSEMKRAYLNYAMSVIVSRALPDVKDGLKPVHRRILFAMYKMGLSHGARFSKSAKVVGEVLGKYHPHGDSSVYEALARLAQDFSMRYPLIKGQGNFGSVDGDPPAAMRYTEVKLSKIADEMIADIEKETVTYTDNFDSTLKEPNFLPAKLPNLLLMGAEGIAVGMATKIPPHNLTELVEAIIFMISKAKLNVEKQVNNLSFNVTIEDLLEYIKGPDFPTAGIIYGANDIKQAYMTGRGSILIRAKITDEDLGHGKTAIVVNEIPYQVNKSTLVEKIAHLANDKKIVGISDLRDESDRDGIRIVIELKRDASYKKVLNNLFKYTELQTSFPVNIVALVDGVPQTLSLKTILEIYIRHRIEIVTKRSEYELKQARARAHILEGYLIALRHIDEVVEIIKKSKNELDAKLKLMKKFGLSELQAQAILDMQLKRLTGLERSKIEDELSLLRETIKYLESLLKDIFKILKVVKDELVYLKNKYGDERRTQVIKSKPGEITDEQLIENKEVIVVLTKEGYIKQVPKESFRVQQRGGKGVTGMETKDSDNVYFITTAMTHDYMLFFTNQGRVFQNRVWDVPAGSRISKGKAVINLVALRPEEKITSILTYDNSIIEKSEKMFVVMSTKLGTMKKTLFKDYANIRTNGIIAIRLEKGDELLWVKLTDGRKNVILVSKFGKAIVFKEKEIRPTGRASIGVKGMELDKLGNQVIAADVFSDDEFKKNILVIGEKGIGKKTKLSSFKGQHRGGKGVKIASIDDKIGSLALASIIQPEDETLIMTSTSGQVVKISLSSIPSRSRTAKGVILMRFSEKTDRIVSATPV</sequence>
<comment type="subunit">
    <text evidence="8">Heterotetramer, composed of two GyrA and two GyrB chains. In the heterotetramer, GyrA contains the active site tyrosine that forms a transient covalent intermediate with DNA, while GyrB binds cofactors and catalyzes ATP hydrolysis.</text>
</comment>
<dbReference type="GO" id="GO:0034335">
    <property type="term" value="F:DNA negative supercoiling activity"/>
    <property type="evidence" value="ECO:0007669"/>
    <property type="project" value="UniProtKB-ARBA"/>
</dbReference>
<feature type="domain" description="Topo IIA-type catalytic" evidence="10">
    <location>
        <begin position="32"/>
        <end position="510"/>
    </location>
</feature>
<dbReference type="PATRIC" id="fig|1618486.3.peg.26"/>
<dbReference type="SUPFAM" id="SSF56719">
    <property type="entry name" value="Type II DNA topoisomerase"/>
    <property type="match status" value="1"/>
</dbReference>
<evidence type="ECO:0000256" key="5">
    <source>
        <dbReference type="ARBA" id="ARBA00023029"/>
    </source>
</evidence>
<dbReference type="InterPro" id="IPR013758">
    <property type="entry name" value="Topo_IIA_A/C_ab"/>
</dbReference>
<dbReference type="PROSITE" id="PS52040">
    <property type="entry name" value="TOPO_IIA"/>
    <property type="match status" value="1"/>
</dbReference>
<evidence type="ECO:0000256" key="2">
    <source>
        <dbReference type="ARBA" id="ARBA00008263"/>
    </source>
</evidence>
<dbReference type="HAMAP" id="MF_01897">
    <property type="entry name" value="GyrA"/>
    <property type="match status" value="1"/>
</dbReference>
<comment type="caution">
    <text evidence="11">The sequence shown here is derived from an EMBL/GenBank/DDBJ whole genome shotgun (WGS) entry which is preliminary data.</text>
</comment>
<dbReference type="GO" id="GO:0005737">
    <property type="term" value="C:cytoplasm"/>
    <property type="evidence" value="ECO:0007669"/>
    <property type="project" value="UniProtKB-SubCell"/>
</dbReference>
<feature type="active site" description="O-(5'-phospho-DNA)-tyrosine intermediate" evidence="8 9">
    <location>
        <position position="120"/>
    </location>
</feature>
<organism evidence="11 12">
    <name type="scientific">Candidatus Roizmanbacteria bacterium GW2011_GWC2_37_13</name>
    <dbReference type="NCBI Taxonomy" id="1618486"/>
    <lineage>
        <taxon>Bacteria</taxon>
        <taxon>Candidatus Roizmaniibacteriota</taxon>
    </lineage>
</organism>
<keyword evidence="7 8" id="KW-0413">Isomerase</keyword>
<dbReference type="SUPFAM" id="SSF101904">
    <property type="entry name" value="GyrA/ParC C-terminal domain-like"/>
    <property type="match status" value="1"/>
</dbReference>
<dbReference type="Proteomes" id="UP000034917">
    <property type="component" value="Unassembled WGS sequence"/>
</dbReference>
<dbReference type="FunFam" id="1.10.268.10:FF:000001">
    <property type="entry name" value="DNA gyrase subunit A"/>
    <property type="match status" value="1"/>
</dbReference>
<evidence type="ECO:0000313" key="12">
    <source>
        <dbReference type="Proteomes" id="UP000034917"/>
    </source>
</evidence>
<reference evidence="11 12" key="1">
    <citation type="journal article" date="2015" name="Nature">
        <title>rRNA introns, odd ribosomes, and small enigmatic genomes across a large radiation of phyla.</title>
        <authorList>
            <person name="Brown C.T."/>
            <person name="Hug L.A."/>
            <person name="Thomas B.C."/>
            <person name="Sharon I."/>
            <person name="Castelle C.J."/>
            <person name="Singh A."/>
            <person name="Wilkins M.J."/>
            <person name="Williams K.H."/>
            <person name="Banfield J.F."/>
        </authorList>
    </citation>
    <scope>NUCLEOTIDE SEQUENCE [LARGE SCALE GENOMIC DNA]</scope>
</reference>
<comment type="similarity">
    <text evidence="2 8">Belongs to the type II topoisomerase GyrA/ParC subunit family.</text>
</comment>
<dbReference type="NCBIfam" id="NF004044">
    <property type="entry name" value="PRK05561.1"/>
    <property type="match status" value="1"/>
</dbReference>
<keyword evidence="4 8" id="KW-0067">ATP-binding</keyword>
<dbReference type="PANTHER" id="PTHR43493:SF5">
    <property type="entry name" value="DNA GYRASE SUBUNIT A, CHLOROPLASTIC_MITOCHONDRIAL"/>
    <property type="match status" value="1"/>
</dbReference>
<evidence type="ECO:0000256" key="1">
    <source>
        <dbReference type="ARBA" id="ARBA00000185"/>
    </source>
</evidence>
<dbReference type="EC" id="5.6.2.2" evidence="8"/>
<evidence type="ECO:0000259" key="10">
    <source>
        <dbReference type="PROSITE" id="PS52040"/>
    </source>
</evidence>
<dbReference type="Gene3D" id="1.10.268.10">
    <property type="entry name" value="Topoisomerase, domain 3"/>
    <property type="match status" value="1"/>
</dbReference>
<dbReference type="InterPro" id="IPR035516">
    <property type="entry name" value="Gyrase/topoIV_suA_C"/>
</dbReference>
<dbReference type="InterPro" id="IPR013757">
    <property type="entry name" value="Topo_IIA_A_a_sf"/>
</dbReference>
<gene>
    <name evidence="8" type="primary">gyrA</name>
    <name evidence="11" type="ORF">US40_C0001G0025</name>
</gene>
<dbReference type="AlphaFoldDB" id="A0A0G0JET3"/>
<dbReference type="InterPro" id="IPR013760">
    <property type="entry name" value="Topo_IIA-like_dom_sf"/>
</dbReference>
<dbReference type="GO" id="GO:0005524">
    <property type="term" value="F:ATP binding"/>
    <property type="evidence" value="ECO:0007669"/>
    <property type="project" value="UniProtKB-UniRule"/>
</dbReference>
<dbReference type="FunFam" id="3.30.1360.40:FF:000002">
    <property type="entry name" value="DNA gyrase subunit A"/>
    <property type="match status" value="1"/>
</dbReference>
<dbReference type="Gene3D" id="2.120.10.90">
    <property type="entry name" value="DNA gyrase/topoisomerase IV, subunit A, C-terminal"/>
    <property type="match status" value="1"/>
</dbReference>
<dbReference type="GO" id="GO:0006261">
    <property type="term" value="P:DNA-templated DNA replication"/>
    <property type="evidence" value="ECO:0007669"/>
    <property type="project" value="UniProtKB-UniRule"/>
</dbReference>
<dbReference type="InterPro" id="IPR002205">
    <property type="entry name" value="Topo_IIA_dom_A"/>
</dbReference>
<dbReference type="InterPro" id="IPR050220">
    <property type="entry name" value="Type_II_DNA_Topoisomerases"/>
</dbReference>
<accession>A0A0G0JET3</accession>
<dbReference type="Gene3D" id="3.30.1360.40">
    <property type="match status" value="1"/>
</dbReference>
<comment type="caution">
    <text evidence="8">Lacks conserved residue(s) required for the propagation of feature annotation.</text>
</comment>
<dbReference type="NCBIfam" id="NF004043">
    <property type="entry name" value="PRK05560.1"/>
    <property type="match status" value="1"/>
</dbReference>
<dbReference type="Pfam" id="PF00521">
    <property type="entry name" value="DNA_topoisoIV"/>
    <property type="match status" value="1"/>
</dbReference>
<dbReference type="Gene3D" id="3.90.199.10">
    <property type="entry name" value="Topoisomerase II, domain 5"/>
    <property type="match status" value="1"/>
</dbReference>
<dbReference type="EMBL" id="LBSV01000001">
    <property type="protein sequence ID" value="KKQ26676.1"/>
    <property type="molecule type" value="Genomic_DNA"/>
</dbReference>
<dbReference type="PANTHER" id="PTHR43493">
    <property type="entry name" value="DNA GYRASE/TOPOISOMERASE SUBUNIT A"/>
    <property type="match status" value="1"/>
</dbReference>
<dbReference type="NCBIfam" id="TIGR01063">
    <property type="entry name" value="gyrA"/>
    <property type="match status" value="1"/>
</dbReference>
<evidence type="ECO:0000313" key="11">
    <source>
        <dbReference type="EMBL" id="KKQ26676.1"/>
    </source>
</evidence>
<evidence type="ECO:0000256" key="9">
    <source>
        <dbReference type="PROSITE-ProRule" id="PRU01384"/>
    </source>
</evidence>
<dbReference type="GO" id="GO:0006265">
    <property type="term" value="P:DNA topological change"/>
    <property type="evidence" value="ECO:0007669"/>
    <property type="project" value="UniProtKB-UniRule"/>
</dbReference>
<dbReference type="InterPro" id="IPR005743">
    <property type="entry name" value="GyrA"/>
</dbReference>
<dbReference type="InterPro" id="IPR006691">
    <property type="entry name" value="GyrA/parC_rep"/>
</dbReference>
<name>A0A0G0JET3_9BACT</name>
<protein>
    <recommendedName>
        <fullName evidence="8">DNA gyrase subunit A</fullName>
        <ecNumber evidence="8">5.6.2.2</ecNumber>
    </recommendedName>
</protein>
<dbReference type="Pfam" id="PF03989">
    <property type="entry name" value="DNA_gyraseA_C"/>
    <property type="match status" value="6"/>
</dbReference>
<evidence type="ECO:0000256" key="8">
    <source>
        <dbReference type="HAMAP-Rule" id="MF_01897"/>
    </source>
</evidence>
<dbReference type="CDD" id="cd00187">
    <property type="entry name" value="TOP4c"/>
    <property type="match status" value="1"/>
</dbReference>